<evidence type="ECO:0000313" key="8">
    <source>
        <dbReference type="EMBL" id="KAF2240070.1"/>
    </source>
</evidence>
<dbReference type="GO" id="GO:0005739">
    <property type="term" value="C:mitochondrion"/>
    <property type="evidence" value="ECO:0007669"/>
    <property type="project" value="UniProtKB-SubCell"/>
</dbReference>
<organism evidence="8 9">
    <name type="scientific">Viridothelium virens</name>
    <name type="common">Speckled blister lichen</name>
    <name type="synonym">Trypethelium virens</name>
    <dbReference type="NCBI Taxonomy" id="1048519"/>
    <lineage>
        <taxon>Eukaryota</taxon>
        <taxon>Fungi</taxon>
        <taxon>Dikarya</taxon>
        <taxon>Ascomycota</taxon>
        <taxon>Pezizomycotina</taxon>
        <taxon>Dothideomycetes</taxon>
        <taxon>Dothideomycetes incertae sedis</taxon>
        <taxon>Trypetheliales</taxon>
        <taxon>Trypetheliaceae</taxon>
        <taxon>Viridothelium</taxon>
    </lineage>
</organism>
<dbReference type="OrthoDB" id="2831558at2759"/>
<comment type="similarity">
    <text evidence="2">Belongs to the AIM9 family.</text>
</comment>
<evidence type="ECO:0000313" key="9">
    <source>
        <dbReference type="Proteomes" id="UP000800092"/>
    </source>
</evidence>
<gene>
    <name evidence="8" type="ORF">EV356DRAFT_521387</name>
</gene>
<proteinExistence type="inferred from homology"/>
<name>A0A6A6HRK4_VIRVR</name>
<evidence type="ECO:0000256" key="5">
    <source>
        <dbReference type="ARBA" id="ARBA00023128"/>
    </source>
</evidence>
<dbReference type="InterPro" id="IPR051035">
    <property type="entry name" value="Mito_inheritance_9"/>
</dbReference>
<dbReference type="InterPro" id="IPR002575">
    <property type="entry name" value="Aminoglycoside_PTrfase"/>
</dbReference>
<dbReference type="EMBL" id="ML991771">
    <property type="protein sequence ID" value="KAF2240070.1"/>
    <property type="molecule type" value="Genomic_DNA"/>
</dbReference>
<evidence type="ECO:0000256" key="2">
    <source>
        <dbReference type="ARBA" id="ARBA00005543"/>
    </source>
</evidence>
<keyword evidence="4" id="KW-0809">Transit peptide</keyword>
<accession>A0A6A6HRK4</accession>
<evidence type="ECO:0000256" key="3">
    <source>
        <dbReference type="ARBA" id="ARBA00016197"/>
    </source>
</evidence>
<dbReference type="InterPro" id="IPR011009">
    <property type="entry name" value="Kinase-like_dom_sf"/>
</dbReference>
<evidence type="ECO:0000256" key="6">
    <source>
        <dbReference type="ARBA" id="ARBA00031849"/>
    </source>
</evidence>
<evidence type="ECO:0000259" key="7">
    <source>
        <dbReference type="Pfam" id="PF01636"/>
    </source>
</evidence>
<dbReference type="PANTHER" id="PTHR36091">
    <property type="entry name" value="ALTERED INHERITANCE OF MITOCHONDRIA PROTEIN 9, MITOCHONDRIAL"/>
    <property type="match status" value="1"/>
</dbReference>
<feature type="domain" description="Aminoglycoside phosphotransferase" evidence="7">
    <location>
        <begin position="284"/>
        <end position="322"/>
    </location>
</feature>
<keyword evidence="5" id="KW-0496">Mitochondrion</keyword>
<dbReference type="SUPFAM" id="SSF56112">
    <property type="entry name" value="Protein kinase-like (PK-like)"/>
    <property type="match status" value="1"/>
</dbReference>
<reference evidence="8" key="1">
    <citation type="journal article" date="2020" name="Stud. Mycol.">
        <title>101 Dothideomycetes genomes: a test case for predicting lifestyles and emergence of pathogens.</title>
        <authorList>
            <person name="Haridas S."/>
            <person name="Albert R."/>
            <person name="Binder M."/>
            <person name="Bloem J."/>
            <person name="Labutti K."/>
            <person name="Salamov A."/>
            <person name="Andreopoulos B."/>
            <person name="Baker S."/>
            <person name="Barry K."/>
            <person name="Bills G."/>
            <person name="Bluhm B."/>
            <person name="Cannon C."/>
            <person name="Castanera R."/>
            <person name="Culley D."/>
            <person name="Daum C."/>
            <person name="Ezra D."/>
            <person name="Gonzalez J."/>
            <person name="Henrissat B."/>
            <person name="Kuo A."/>
            <person name="Liang C."/>
            <person name="Lipzen A."/>
            <person name="Lutzoni F."/>
            <person name="Magnuson J."/>
            <person name="Mondo S."/>
            <person name="Nolan M."/>
            <person name="Ohm R."/>
            <person name="Pangilinan J."/>
            <person name="Park H.-J."/>
            <person name="Ramirez L."/>
            <person name="Alfaro M."/>
            <person name="Sun H."/>
            <person name="Tritt A."/>
            <person name="Yoshinaga Y."/>
            <person name="Zwiers L.-H."/>
            <person name="Turgeon B."/>
            <person name="Goodwin S."/>
            <person name="Spatafora J."/>
            <person name="Crous P."/>
            <person name="Grigoriev I."/>
        </authorList>
    </citation>
    <scope>NUCLEOTIDE SEQUENCE</scope>
    <source>
        <strain evidence="8">Tuck. ex Michener</strain>
    </source>
</reference>
<comment type="subcellular location">
    <subcellularLocation>
        <location evidence="1">Mitochondrion</location>
    </subcellularLocation>
</comment>
<evidence type="ECO:0000256" key="1">
    <source>
        <dbReference type="ARBA" id="ARBA00004173"/>
    </source>
</evidence>
<keyword evidence="9" id="KW-1185">Reference proteome</keyword>
<sequence length="522" mass="58660">MATQSMHSLEPAPQALLPVRFNVNELGRRAAEVLGAKSCIRIEKYPDGMYNKSMLLTMDDGSQVVAKIPNPNAGMPHFTTASEVATMDFARNILETPIPRVLAWSSKAQENPIGAEYIIMERAPGIELERFWPTMSIKDKLALVKNIAGYQNAWASISFKKFGSLYYAKDLDEAAENEPLYVDANGINITDKKFAMGPSTGRELMDNGRANISFDSGPWRTLEKYHAAIGHREMACVSQLPRLPKSPITLCGPGTYQPTREKKLRALSCYPTLIKFLLPKDEAVSSAHLWHGDLHVANIFVNPSKPTEVVGIIDWQSTETSPLYFQARQPQVIDYDGPPVHGLERPQPPNDMDKLGANAKKQAETLYVQQSLCSLYNTLIHHRTPRVYAALEFQRTPSYLLLLLARNLLSDSEATYLSQVIELEAVWDTLPRAEGSTYPLAFSTKERQEIEANVEDVERGMEMMLSIRGSIGELFPEQGIVRPERYREALDALRQMKSQVIKEFASTKQEEELWQTPWPFGA</sequence>
<dbReference type="Pfam" id="PF01636">
    <property type="entry name" value="APH"/>
    <property type="match status" value="1"/>
</dbReference>
<dbReference type="PANTHER" id="PTHR36091:SF1">
    <property type="entry name" value="ALTERED INHERITANCE OF MITOCHONDRIA PROTEIN 9, MITOCHONDRIAL"/>
    <property type="match status" value="1"/>
</dbReference>
<dbReference type="Gene3D" id="3.90.1200.10">
    <property type="match status" value="1"/>
</dbReference>
<protein>
    <recommendedName>
        <fullName evidence="3">Altered inheritance of mitochondria protein 9, mitochondrial</fullName>
    </recommendedName>
    <alternativeName>
        <fullName evidence="6">Found in mitochondrial proteome protein 29</fullName>
    </alternativeName>
</protein>
<dbReference type="AlphaFoldDB" id="A0A6A6HRK4"/>
<dbReference type="Proteomes" id="UP000800092">
    <property type="component" value="Unassembled WGS sequence"/>
</dbReference>
<evidence type="ECO:0000256" key="4">
    <source>
        <dbReference type="ARBA" id="ARBA00022946"/>
    </source>
</evidence>